<keyword evidence="1" id="KW-0812">Transmembrane</keyword>
<name>A0A0K8TNV4_TABBR</name>
<protein>
    <submittedName>
        <fullName evidence="2">Uncharacterized protein</fullName>
    </submittedName>
</protein>
<sequence>MSLLNFIKRNKNFTVSFMTKGMLATVGVIVSYKFIIEPALNRRRRRQAEAYADFIFEKERQDTVDE</sequence>
<dbReference type="EMBL" id="GDAI01001775">
    <property type="protein sequence ID" value="JAI15828.1"/>
    <property type="molecule type" value="mRNA"/>
</dbReference>
<keyword evidence="1" id="KW-0472">Membrane</keyword>
<organism evidence="2">
    <name type="scientific">Tabanus bromius</name>
    <name type="common">Band-eyed brown horse fly</name>
    <dbReference type="NCBI Taxonomy" id="304241"/>
    <lineage>
        <taxon>Eukaryota</taxon>
        <taxon>Metazoa</taxon>
        <taxon>Ecdysozoa</taxon>
        <taxon>Arthropoda</taxon>
        <taxon>Hexapoda</taxon>
        <taxon>Insecta</taxon>
        <taxon>Pterygota</taxon>
        <taxon>Neoptera</taxon>
        <taxon>Endopterygota</taxon>
        <taxon>Diptera</taxon>
        <taxon>Brachycera</taxon>
        <taxon>Tabanomorpha</taxon>
        <taxon>Tabanoidea</taxon>
        <taxon>Tabanidae</taxon>
        <taxon>Tabanus</taxon>
    </lineage>
</organism>
<dbReference type="AlphaFoldDB" id="A0A0K8TNV4"/>
<feature type="transmembrane region" description="Helical" evidence="1">
    <location>
        <begin position="12"/>
        <end position="36"/>
    </location>
</feature>
<evidence type="ECO:0000256" key="1">
    <source>
        <dbReference type="SAM" id="Phobius"/>
    </source>
</evidence>
<keyword evidence="1" id="KW-1133">Transmembrane helix</keyword>
<reference evidence="2" key="1">
    <citation type="journal article" date="2015" name="Insect Biochem. Mol. Biol.">
        <title>An insight into the sialome of the horse fly, Tabanus bromius.</title>
        <authorList>
            <person name="Ribeiro J.M."/>
            <person name="Kazimirova M."/>
            <person name="Takac P."/>
            <person name="Andersen J.F."/>
            <person name="Francischetti I.M."/>
        </authorList>
    </citation>
    <scope>NUCLEOTIDE SEQUENCE</scope>
</reference>
<proteinExistence type="evidence at transcript level"/>
<accession>A0A0K8TNV4</accession>
<evidence type="ECO:0000313" key="2">
    <source>
        <dbReference type="EMBL" id="JAI15828.1"/>
    </source>
</evidence>